<keyword evidence="2" id="KW-0732">Signal</keyword>
<evidence type="ECO:0000256" key="1">
    <source>
        <dbReference type="SAM" id="MobiDB-lite"/>
    </source>
</evidence>
<feature type="region of interest" description="Disordered" evidence="1">
    <location>
        <begin position="204"/>
        <end position="241"/>
    </location>
</feature>
<proteinExistence type="predicted"/>
<gene>
    <name evidence="3" type="ORF">Dsin_007878</name>
</gene>
<evidence type="ECO:0000313" key="4">
    <source>
        <dbReference type="Proteomes" id="UP001281410"/>
    </source>
</evidence>
<feature type="compositionally biased region" description="Basic residues" evidence="1">
    <location>
        <begin position="211"/>
        <end position="227"/>
    </location>
</feature>
<feature type="chain" id="PRO_5041948594" evidence="2">
    <location>
        <begin position="21"/>
        <end position="254"/>
    </location>
</feature>
<sequence>MARLAVTVTVFLFVIALSHARIPVDLTENDVTKNDLLTDLTESDPKTATNMIFLPSGKSGSEPEDVEVKHAVNDPDSDSSESKTTTGSFEHVAVINFRPINRQFPRRPSFLFRHRRPCRHHAVRKPWGQGRREVSYGNDMLTAAFDGSVDNNNKAERLRWYRGDGRVKVHQIPATWVNFHDGDVPKFGFRHEEDDQLTVMKRPAEEDEFKRPRHDNHGHHHHHHHHHHEEEEEGEEHEHKGGLLKKIRKFLTHF</sequence>
<feature type="signal peptide" evidence="2">
    <location>
        <begin position="1"/>
        <end position="20"/>
    </location>
</feature>
<dbReference type="EMBL" id="JANJYJ010000002">
    <property type="protein sequence ID" value="KAK3228016.1"/>
    <property type="molecule type" value="Genomic_DNA"/>
</dbReference>
<accession>A0AAE0B1I4</accession>
<keyword evidence="4" id="KW-1185">Reference proteome</keyword>
<evidence type="ECO:0000256" key="2">
    <source>
        <dbReference type="SAM" id="SignalP"/>
    </source>
</evidence>
<organism evidence="3 4">
    <name type="scientific">Dipteronia sinensis</name>
    <dbReference type="NCBI Taxonomy" id="43782"/>
    <lineage>
        <taxon>Eukaryota</taxon>
        <taxon>Viridiplantae</taxon>
        <taxon>Streptophyta</taxon>
        <taxon>Embryophyta</taxon>
        <taxon>Tracheophyta</taxon>
        <taxon>Spermatophyta</taxon>
        <taxon>Magnoliopsida</taxon>
        <taxon>eudicotyledons</taxon>
        <taxon>Gunneridae</taxon>
        <taxon>Pentapetalae</taxon>
        <taxon>rosids</taxon>
        <taxon>malvids</taxon>
        <taxon>Sapindales</taxon>
        <taxon>Sapindaceae</taxon>
        <taxon>Hippocastanoideae</taxon>
        <taxon>Acereae</taxon>
        <taxon>Dipteronia</taxon>
    </lineage>
</organism>
<comment type="caution">
    <text evidence="3">The sequence shown here is derived from an EMBL/GenBank/DDBJ whole genome shotgun (WGS) entry which is preliminary data.</text>
</comment>
<reference evidence="3" key="1">
    <citation type="journal article" date="2023" name="Plant J.">
        <title>Genome sequences and population genomics provide insights into the demographic history, inbreeding, and mutation load of two 'living fossil' tree species of Dipteronia.</title>
        <authorList>
            <person name="Feng Y."/>
            <person name="Comes H.P."/>
            <person name="Chen J."/>
            <person name="Zhu S."/>
            <person name="Lu R."/>
            <person name="Zhang X."/>
            <person name="Li P."/>
            <person name="Qiu J."/>
            <person name="Olsen K.M."/>
            <person name="Qiu Y."/>
        </authorList>
    </citation>
    <scope>NUCLEOTIDE SEQUENCE</scope>
    <source>
        <strain evidence="3">NBL</strain>
    </source>
</reference>
<dbReference type="Proteomes" id="UP001281410">
    <property type="component" value="Unassembled WGS sequence"/>
</dbReference>
<name>A0AAE0B1I4_9ROSI</name>
<dbReference type="AlphaFoldDB" id="A0AAE0B1I4"/>
<protein>
    <submittedName>
        <fullName evidence="3">Uncharacterized protein</fullName>
    </submittedName>
</protein>
<evidence type="ECO:0000313" key="3">
    <source>
        <dbReference type="EMBL" id="KAK3228016.1"/>
    </source>
</evidence>